<accession>A0A5K8ADP7</accession>
<proteinExistence type="predicted"/>
<evidence type="ECO:0008006" key="3">
    <source>
        <dbReference type="Google" id="ProtNLM"/>
    </source>
</evidence>
<dbReference type="Gene3D" id="1.10.3210.10">
    <property type="entry name" value="Hypothetical protein af1432"/>
    <property type="match status" value="1"/>
</dbReference>
<dbReference type="Proteomes" id="UP000422108">
    <property type="component" value="Chromosome"/>
</dbReference>
<reference evidence="1 2" key="1">
    <citation type="submission" date="2019-11" db="EMBL/GenBank/DDBJ databases">
        <title>Comparative genomics of hydrocarbon-degrading Desulfosarcina strains.</title>
        <authorList>
            <person name="Watanabe M."/>
            <person name="Kojima H."/>
            <person name="Fukui M."/>
        </authorList>
    </citation>
    <scope>NUCLEOTIDE SEQUENCE [LARGE SCALE GENOMIC DNA]</scope>
    <source>
        <strain evidence="2">oXyS1</strain>
    </source>
</reference>
<keyword evidence="2" id="KW-1185">Reference proteome</keyword>
<dbReference type="RefSeq" id="WP_155311761.1">
    <property type="nucleotide sequence ID" value="NZ_AP021879.1"/>
</dbReference>
<organism evidence="1 2">
    <name type="scientific">Desulfosarcina ovata subsp. ovata</name>
    <dbReference type="NCBI Taxonomy" id="2752305"/>
    <lineage>
        <taxon>Bacteria</taxon>
        <taxon>Pseudomonadati</taxon>
        <taxon>Thermodesulfobacteriota</taxon>
        <taxon>Desulfobacteria</taxon>
        <taxon>Desulfobacterales</taxon>
        <taxon>Desulfosarcinaceae</taxon>
        <taxon>Desulfosarcina</taxon>
    </lineage>
</organism>
<sequence length="302" mass="34192">MTEIQLANLVQMDSPKAVLEEAVATIACFSAAADLPVIRSAFDQTVSLYRGAWPDIKGCNTDYHDLKHVTDCFLAMVRLMHGAVENGLCITPRQVHQAAVAALLHDSGYLQNCDDTLGTGAKFTLSHVRRSMDFLQRYHRVFGLQSSEINACMAMIHCTDLSCTPAGIPFPDPASARLGKMLATADVLAQMADRTYLEKLLFLFYELDEACLNDYCDELDLLKRSRDFFIQISDRMKNQLDASDRFMIHHFRSRWHIDADLYRTAIDDQHAYLKRILKNGGGDPRNRLRRGNVVNKVRARYN</sequence>
<name>A0A5K8ADP7_9BACT</name>
<protein>
    <recommendedName>
        <fullName evidence="3">HD/PDEase domain-containing protein</fullName>
    </recommendedName>
</protein>
<dbReference type="AlphaFoldDB" id="A0A5K8ADP7"/>
<dbReference type="SUPFAM" id="SSF109604">
    <property type="entry name" value="HD-domain/PDEase-like"/>
    <property type="match status" value="1"/>
</dbReference>
<evidence type="ECO:0000313" key="2">
    <source>
        <dbReference type="Proteomes" id="UP000422108"/>
    </source>
</evidence>
<gene>
    <name evidence="1" type="ORF">DSCOOX_39220</name>
</gene>
<evidence type="ECO:0000313" key="1">
    <source>
        <dbReference type="EMBL" id="BBO90742.1"/>
    </source>
</evidence>
<dbReference type="EMBL" id="AP021879">
    <property type="protein sequence ID" value="BBO90742.1"/>
    <property type="molecule type" value="Genomic_DNA"/>
</dbReference>